<evidence type="ECO:0000313" key="3">
    <source>
        <dbReference type="Proteomes" id="UP000189704"/>
    </source>
</evidence>
<evidence type="ECO:0000256" key="1">
    <source>
        <dbReference type="SAM" id="Phobius"/>
    </source>
</evidence>
<sequence>MSTCPLVFPVPVPRMLWTILLLAASLSTENTIWDSPNCSNNNVSEPRGSRIVMSCNMSNTFSSITISLRAHGERKIIFEEKPPGDFRSPEGYQLWVQESMAQMVIEEAQDTHEGLYTWHLKGRQRNNKNFTLKVSDVYHALPQARSTPKAWVALVVTFLVLLVAGLSLLCWHRRRRFQKLQQI</sequence>
<evidence type="ECO:0000313" key="4">
    <source>
        <dbReference type="RefSeq" id="XP_008050319.1"/>
    </source>
</evidence>
<dbReference type="KEGG" id="csyr:103253925"/>
<evidence type="ECO:0000256" key="2">
    <source>
        <dbReference type="SAM" id="SignalP"/>
    </source>
</evidence>
<dbReference type="STRING" id="1868482.ENSTSYP00000010966"/>
<gene>
    <name evidence="4" type="primary">SECTM1</name>
</gene>
<dbReference type="CTD" id="6398"/>
<accession>A0A1U7SR38</accession>
<feature type="transmembrane region" description="Helical" evidence="1">
    <location>
        <begin position="150"/>
        <end position="171"/>
    </location>
</feature>
<keyword evidence="1" id="KW-1133">Transmembrane helix</keyword>
<name>A0A1U7SR38_CARSF</name>
<proteinExistence type="predicted"/>
<dbReference type="PANTHER" id="PTHR15123">
    <property type="entry name" value="SECRETED AND TRANSMEMBRANE PROTEIN 1"/>
    <property type="match status" value="1"/>
</dbReference>
<dbReference type="GO" id="GO:0016020">
    <property type="term" value="C:membrane"/>
    <property type="evidence" value="ECO:0007669"/>
    <property type="project" value="TreeGrafter"/>
</dbReference>
<keyword evidence="3" id="KW-1185">Reference proteome</keyword>
<dbReference type="PANTHER" id="PTHR15123:SF5">
    <property type="entry name" value="SECRETED AND TRANSMEMBRANE PROTEIN 1"/>
    <property type="match status" value="1"/>
</dbReference>
<protein>
    <submittedName>
        <fullName evidence="4">Secreted and transmembrane protein 1</fullName>
    </submittedName>
</protein>
<keyword evidence="1 4" id="KW-0812">Transmembrane</keyword>
<dbReference type="AlphaFoldDB" id="A0A1U7SR38"/>
<dbReference type="OrthoDB" id="9451016at2759"/>
<dbReference type="Proteomes" id="UP000189704">
    <property type="component" value="Unplaced"/>
</dbReference>
<feature type="chain" id="PRO_5010565502" evidence="2">
    <location>
        <begin position="28"/>
        <end position="183"/>
    </location>
</feature>
<dbReference type="GO" id="GO:0006955">
    <property type="term" value="P:immune response"/>
    <property type="evidence" value="ECO:0007669"/>
    <property type="project" value="InterPro"/>
</dbReference>
<organism evidence="3 4">
    <name type="scientific">Carlito syrichta</name>
    <name type="common">Philippine tarsier</name>
    <name type="synonym">Tarsius syrichta</name>
    <dbReference type="NCBI Taxonomy" id="1868482"/>
    <lineage>
        <taxon>Eukaryota</taxon>
        <taxon>Metazoa</taxon>
        <taxon>Chordata</taxon>
        <taxon>Craniata</taxon>
        <taxon>Vertebrata</taxon>
        <taxon>Euteleostomi</taxon>
        <taxon>Mammalia</taxon>
        <taxon>Eutheria</taxon>
        <taxon>Euarchontoglires</taxon>
        <taxon>Primates</taxon>
        <taxon>Haplorrhini</taxon>
        <taxon>Tarsiiformes</taxon>
        <taxon>Tarsiidae</taxon>
        <taxon>Carlito</taxon>
    </lineage>
</organism>
<keyword evidence="2" id="KW-0732">Signal</keyword>
<dbReference type="InterPro" id="IPR033231">
    <property type="entry name" value="SECTM1"/>
</dbReference>
<dbReference type="GO" id="GO:0005125">
    <property type="term" value="F:cytokine activity"/>
    <property type="evidence" value="ECO:0007669"/>
    <property type="project" value="InterPro"/>
</dbReference>
<reference evidence="4" key="1">
    <citation type="submission" date="2025-08" db="UniProtKB">
        <authorList>
            <consortium name="RefSeq"/>
        </authorList>
    </citation>
    <scope>IDENTIFICATION</scope>
</reference>
<feature type="signal peptide" evidence="2">
    <location>
        <begin position="1"/>
        <end position="27"/>
    </location>
</feature>
<keyword evidence="1" id="KW-0472">Membrane</keyword>
<dbReference type="RefSeq" id="XP_008050319.1">
    <property type="nucleotide sequence ID" value="XM_008052128.2"/>
</dbReference>
<dbReference type="GeneID" id="103253925"/>